<dbReference type="STRING" id="582402.Hbal_0120"/>
<evidence type="ECO:0000256" key="5">
    <source>
        <dbReference type="ARBA" id="ARBA00022598"/>
    </source>
</evidence>
<feature type="domain" description="AMP-binding enzyme C-terminal" evidence="15">
    <location>
        <begin position="475"/>
        <end position="549"/>
    </location>
</feature>
<dbReference type="RefSeq" id="WP_012777980.1">
    <property type="nucleotide sequence ID" value="NC_012982.1"/>
</dbReference>
<evidence type="ECO:0000256" key="12">
    <source>
        <dbReference type="ARBA" id="ARBA00023140"/>
    </source>
</evidence>
<dbReference type="GO" id="GO:0005886">
    <property type="term" value="C:plasma membrane"/>
    <property type="evidence" value="ECO:0007669"/>
    <property type="project" value="UniProtKB-SubCell"/>
</dbReference>
<dbReference type="Pfam" id="PF00501">
    <property type="entry name" value="AMP-binding"/>
    <property type="match status" value="1"/>
</dbReference>
<keyword evidence="9" id="KW-1133">Transmembrane helix</keyword>
<evidence type="ECO:0000313" key="16">
    <source>
        <dbReference type="EMBL" id="ACT57822.1"/>
    </source>
</evidence>
<dbReference type="InterPro" id="IPR042099">
    <property type="entry name" value="ANL_N_sf"/>
</dbReference>
<dbReference type="eggNOG" id="COG0318">
    <property type="taxonomic scope" value="Bacteria"/>
</dbReference>
<dbReference type="InterPro" id="IPR020845">
    <property type="entry name" value="AMP-binding_CS"/>
</dbReference>
<keyword evidence="17" id="KW-1185">Reference proteome</keyword>
<feature type="domain" description="AMP-dependent synthetase/ligase" evidence="14">
    <location>
        <begin position="40"/>
        <end position="383"/>
    </location>
</feature>
<keyword evidence="8" id="KW-0067">ATP-binding</keyword>
<dbReference type="InterPro" id="IPR000873">
    <property type="entry name" value="AMP-dep_synth/lig_dom"/>
</dbReference>
<evidence type="ECO:0000256" key="4">
    <source>
        <dbReference type="ARBA" id="ARBA00022475"/>
    </source>
</evidence>
<dbReference type="FunFam" id="3.40.50.12780:FF:000019">
    <property type="entry name" value="Long-chain fatty acid transporter"/>
    <property type="match status" value="1"/>
</dbReference>
<comment type="similarity">
    <text evidence="2">Belongs to the ATP-dependent AMP-binding enzyme family.</text>
</comment>
<dbReference type="GO" id="GO:0005524">
    <property type="term" value="F:ATP binding"/>
    <property type="evidence" value="ECO:0007669"/>
    <property type="project" value="UniProtKB-KW"/>
</dbReference>
<accession>C6XKZ3</accession>
<keyword evidence="5 16" id="KW-0436">Ligase</keyword>
<keyword evidence="3" id="KW-0813">Transport</keyword>
<evidence type="ECO:0000313" key="17">
    <source>
        <dbReference type="Proteomes" id="UP000002745"/>
    </source>
</evidence>
<keyword evidence="12" id="KW-0576">Peroxisome</keyword>
<dbReference type="EMBL" id="CP001678">
    <property type="protein sequence ID" value="ACT57822.1"/>
    <property type="molecule type" value="Genomic_DNA"/>
</dbReference>
<evidence type="ECO:0000256" key="9">
    <source>
        <dbReference type="ARBA" id="ARBA00022989"/>
    </source>
</evidence>
<dbReference type="Gene3D" id="3.30.300.30">
    <property type="match status" value="1"/>
</dbReference>
<evidence type="ECO:0000256" key="3">
    <source>
        <dbReference type="ARBA" id="ARBA00022448"/>
    </source>
</evidence>
<dbReference type="PANTHER" id="PTHR43107:SF15">
    <property type="entry name" value="FATTY ACID TRANSPORT PROTEIN 3, ISOFORM A"/>
    <property type="match status" value="1"/>
</dbReference>
<dbReference type="PROSITE" id="PS00455">
    <property type="entry name" value="AMP_BINDING"/>
    <property type="match status" value="1"/>
</dbReference>
<keyword evidence="10" id="KW-0445">Lipid transport</keyword>
<dbReference type="HOGENOM" id="CLU_000022_46_2_5"/>
<dbReference type="AlphaFoldDB" id="C6XKZ3"/>
<evidence type="ECO:0000256" key="13">
    <source>
        <dbReference type="ARBA" id="ARBA00046271"/>
    </source>
</evidence>
<dbReference type="GO" id="GO:0004467">
    <property type="term" value="F:long-chain fatty acid-CoA ligase activity"/>
    <property type="evidence" value="ECO:0007669"/>
    <property type="project" value="TreeGrafter"/>
</dbReference>
<evidence type="ECO:0000256" key="10">
    <source>
        <dbReference type="ARBA" id="ARBA00023055"/>
    </source>
</evidence>
<keyword evidence="4" id="KW-1003">Cell membrane</keyword>
<evidence type="ECO:0000256" key="2">
    <source>
        <dbReference type="ARBA" id="ARBA00006432"/>
    </source>
</evidence>
<reference evidence="17" key="1">
    <citation type="journal article" date="2011" name="J. Bacteriol.">
        <title>Genome sequences of eight morphologically diverse alphaproteobacteria.</title>
        <authorList>
            <consortium name="US DOE Joint Genome Institute"/>
            <person name="Brown P.J."/>
            <person name="Kysela D.T."/>
            <person name="Buechlein A."/>
            <person name="Hemmerich C."/>
            <person name="Brun Y.V."/>
        </authorList>
    </citation>
    <scope>NUCLEOTIDE SEQUENCE [LARGE SCALE GENOMIC DNA]</scope>
    <source>
        <strain evidence="17">ATCC 49814 / DSM 5838 / IFAM 1418</strain>
    </source>
</reference>
<keyword evidence="7" id="KW-0547">Nucleotide-binding</keyword>
<proteinExistence type="inferred from homology"/>
<evidence type="ECO:0000256" key="8">
    <source>
        <dbReference type="ARBA" id="ARBA00022840"/>
    </source>
</evidence>
<dbReference type="GO" id="GO:0005324">
    <property type="term" value="F:long-chain fatty acid transmembrane transporter activity"/>
    <property type="evidence" value="ECO:0007669"/>
    <property type="project" value="TreeGrafter"/>
</dbReference>
<dbReference type="InterPro" id="IPR025110">
    <property type="entry name" value="AMP-bd_C"/>
</dbReference>
<dbReference type="SUPFAM" id="SSF56801">
    <property type="entry name" value="Acetyl-CoA synthetase-like"/>
    <property type="match status" value="1"/>
</dbReference>
<protein>
    <submittedName>
        <fullName evidence="16">AMP-dependent synthetase and ligase</fullName>
    </submittedName>
</protein>
<name>C6XKZ3_HIRBI</name>
<sequence>MNFIQRLKSDFTYVTGLMAILKYTEDITPFSENLLPDDWEKSVDAHSQNVAVIFDGQETTYGELDLRANKFANWAIKQGIQQGDCVALLMGNRPDYLAFWLGITKIGACCALINNQLASQPLAHCLNIVEAKILVMGDARWEQYVSAQSYLDVDVPAWVLGDIEGGHGNLETVLSNISSERPDKALRAGMQAKEIALYIYTSGTTGLPKAARMTHARCQTMLRSMVVSCKSIPSDRVLIALPLYHATGGLVAAGCALMAGAAIVLERKFSANKFWKIAIETSATNFVYIGEMGRYLMNCEITPDERQHKITRCFGNGLRADVWSELVERTGIRRVYEFYGATEGNVNLLNVDNKIGAIGRVPDILRKKLPTRVIKVDNQTEEVIRNQQGFCSETEANEVGEAIGKIDPSANRQRFEGYRDKSKNESKIVNNVFEEGDSYFRTGDLMRRDKDGYLYFVDRLGDTYRWKAENVSTNEVSEVLSSFEGVELANVYGVEVKGHEGRAGMAAIQLANEIDLAALWAYVRSELPEYARPVFIRILETENTTGTFKFKKVDLVKEGFDPNTIKFPIFVSSAEDKSYVKLTVDIFEAIQKGERRL</sequence>
<dbReference type="Pfam" id="PF13193">
    <property type="entry name" value="AMP-binding_C"/>
    <property type="match status" value="1"/>
</dbReference>
<dbReference type="OrthoDB" id="6187882at2"/>
<organism evidence="16 17">
    <name type="scientific">Hirschia baltica (strain ATCC 49814 / DSM 5838 / IFAM 1418)</name>
    <dbReference type="NCBI Taxonomy" id="582402"/>
    <lineage>
        <taxon>Bacteria</taxon>
        <taxon>Pseudomonadati</taxon>
        <taxon>Pseudomonadota</taxon>
        <taxon>Alphaproteobacteria</taxon>
        <taxon>Hyphomonadales</taxon>
        <taxon>Hyphomonadaceae</taxon>
        <taxon>Hirschia</taxon>
    </lineage>
</organism>
<comment type="subcellular location">
    <subcellularLocation>
        <location evidence="1">Cell membrane</location>
        <topology evidence="1">Multi-pass membrane protein</topology>
    </subcellularLocation>
    <subcellularLocation>
        <location evidence="13">Peroxisome membrane</location>
    </subcellularLocation>
</comment>
<evidence type="ECO:0000256" key="1">
    <source>
        <dbReference type="ARBA" id="ARBA00004651"/>
    </source>
</evidence>
<keyword evidence="6" id="KW-0812">Transmembrane</keyword>
<dbReference type="GO" id="GO:0044539">
    <property type="term" value="P:long-chain fatty acid import into cell"/>
    <property type="evidence" value="ECO:0007669"/>
    <property type="project" value="TreeGrafter"/>
</dbReference>
<dbReference type="NCBIfam" id="NF006134">
    <property type="entry name" value="PRK08279.1"/>
    <property type="match status" value="1"/>
</dbReference>
<evidence type="ECO:0000256" key="6">
    <source>
        <dbReference type="ARBA" id="ARBA00022692"/>
    </source>
</evidence>
<evidence type="ECO:0000256" key="11">
    <source>
        <dbReference type="ARBA" id="ARBA00023136"/>
    </source>
</evidence>
<evidence type="ECO:0000259" key="15">
    <source>
        <dbReference type="Pfam" id="PF13193"/>
    </source>
</evidence>
<gene>
    <name evidence="16" type="ordered locus">Hbal_0120</name>
</gene>
<keyword evidence="11" id="KW-0472">Membrane</keyword>
<dbReference type="Proteomes" id="UP000002745">
    <property type="component" value="Chromosome"/>
</dbReference>
<dbReference type="InterPro" id="IPR045851">
    <property type="entry name" value="AMP-bd_C_sf"/>
</dbReference>
<evidence type="ECO:0000256" key="7">
    <source>
        <dbReference type="ARBA" id="ARBA00022741"/>
    </source>
</evidence>
<dbReference type="Gene3D" id="3.40.50.12780">
    <property type="entry name" value="N-terminal domain of ligase-like"/>
    <property type="match status" value="1"/>
</dbReference>
<dbReference type="PANTHER" id="PTHR43107">
    <property type="entry name" value="LONG-CHAIN FATTY ACID TRANSPORT PROTEIN"/>
    <property type="match status" value="1"/>
</dbReference>
<dbReference type="KEGG" id="hba:Hbal_0120"/>
<dbReference type="FunFam" id="3.30.300.30:FF:000002">
    <property type="entry name" value="Long-chain fatty acid transport protein 1"/>
    <property type="match status" value="1"/>
</dbReference>
<evidence type="ECO:0000259" key="14">
    <source>
        <dbReference type="Pfam" id="PF00501"/>
    </source>
</evidence>